<dbReference type="GeneID" id="68102308"/>
<evidence type="ECO:0000313" key="3">
    <source>
        <dbReference type="Proteomes" id="UP000816034"/>
    </source>
</evidence>
<reference evidence="2 3" key="1">
    <citation type="journal article" date="2018" name="BMC Genomics">
        <title>The genome of Naegleria lovaniensis, the basis for a comparative approach to unravel pathogenicity factors of the human pathogenic amoeba N. fowleri.</title>
        <authorList>
            <person name="Liechti N."/>
            <person name="Schurch N."/>
            <person name="Bruggmann R."/>
            <person name="Wittwer M."/>
        </authorList>
    </citation>
    <scope>NUCLEOTIDE SEQUENCE [LARGE SCALE GENOMIC DNA]</scope>
    <source>
        <strain evidence="2 3">ATCC 30569</strain>
    </source>
</reference>
<protein>
    <submittedName>
        <fullName evidence="2">Uncharacterized protein</fullName>
    </submittedName>
</protein>
<dbReference type="RefSeq" id="XP_044544405.1">
    <property type="nucleotide sequence ID" value="XM_044700087.1"/>
</dbReference>
<evidence type="ECO:0000256" key="1">
    <source>
        <dbReference type="SAM" id="MobiDB-lite"/>
    </source>
</evidence>
<sequence length="358" mass="40607">MAKRKKEQPATDHCDEEASEPQQTASSSSTDEEKETKKVKMTTTQASSSTSSSDDENPILTKLKELDNCANFKTIQEFEDVFTSITEYLFNHVELVVKDKTFRLAELEYYYTCPPVHNDPFSHCHEIQATKGEWYFHQSLAKTNDNNYKGGSYQGLDLSIGCGTFKGGVLIRSLLNGDKLIEGPSLCVDAIINTYDCKTIHEFVTKHFPKQKHFAALDTKSAFYLKPKETPTCDKFVRSGRVGLTLKQKTNEKERAQYIFKPYRHCLKPEKMKKGKHLMAIVLYKELLDKGETDVVKKVEKLIGSSGLSKYFTIFEGKKDGAFSAVSDIDPGKLTDYTKDLNTQQIYELAGILRNVYM</sequence>
<accession>A0AA88KGV5</accession>
<feature type="compositionally biased region" description="Low complexity" evidence="1">
    <location>
        <begin position="41"/>
        <end position="52"/>
    </location>
</feature>
<proteinExistence type="predicted"/>
<dbReference type="AlphaFoldDB" id="A0AA88KGV5"/>
<keyword evidence="3" id="KW-1185">Reference proteome</keyword>
<name>A0AA88KGV5_NAELO</name>
<comment type="caution">
    <text evidence="2">The sequence shown here is derived from an EMBL/GenBank/DDBJ whole genome shotgun (WGS) entry which is preliminary data.</text>
</comment>
<dbReference type="Proteomes" id="UP000816034">
    <property type="component" value="Unassembled WGS sequence"/>
</dbReference>
<evidence type="ECO:0000313" key="2">
    <source>
        <dbReference type="EMBL" id="KAG2375231.1"/>
    </source>
</evidence>
<dbReference type="EMBL" id="PYSW02000039">
    <property type="protein sequence ID" value="KAG2375231.1"/>
    <property type="molecule type" value="Genomic_DNA"/>
</dbReference>
<feature type="region of interest" description="Disordered" evidence="1">
    <location>
        <begin position="1"/>
        <end position="57"/>
    </location>
</feature>
<organism evidence="2 3">
    <name type="scientific">Naegleria lovaniensis</name>
    <name type="common">Amoeba</name>
    <dbReference type="NCBI Taxonomy" id="51637"/>
    <lineage>
        <taxon>Eukaryota</taxon>
        <taxon>Discoba</taxon>
        <taxon>Heterolobosea</taxon>
        <taxon>Tetramitia</taxon>
        <taxon>Eutetramitia</taxon>
        <taxon>Vahlkampfiidae</taxon>
        <taxon>Naegleria</taxon>
    </lineage>
</organism>
<gene>
    <name evidence="2" type="ORF">C9374_009854</name>
</gene>